<dbReference type="InterPro" id="IPR000477">
    <property type="entry name" value="RT_dom"/>
</dbReference>
<dbReference type="InterPro" id="IPR043502">
    <property type="entry name" value="DNA/RNA_pol_sf"/>
</dbReference>
<dbReference type="Pfam" id="PF03372">
    <property type="entry name" value="Exo_endo_phos"/>
    <property type="match status" value="1"/>
</dbReference>
<dbReference type="InterPro" id="IPR036691">
    <property type="entry name" value="Endo/exonu/phosph_ase_sf"/>
</dbReference>
<dbReference type="Pfam" id="PF00078">
    <property type="entry name" value="RVT_1"/>
    <property type="match status" value="1"/>
</dbReference>
<dbReference type="EMBL" id="GANO01004324">
    <property type="protein sequence ID" value="JAB55547.1"/>
    <property type="molecule type" value="mRNA"/>
</dbReference>
<name>U5ETK9_9DIPT</name>
<protein>
    <submittedName>
        <fullName evidence="2">Putative l2b-2 aae</fullName>
    </submittedName>
</protein>
<dbReference type="PANTHER" id="PTHR33332">
    <property type="entry name" value="REVERSE TRANSCRIPTASE DOMAIN-CONTAINING PROTEIN"/>
    <property type="match status" value="1"/>
</dbReference>
<proteinExistence type="evidence at transcript level"/>
<sequence>IVFLTETHIVSDMDLDIFYIEDYLLESCFSNSRHTGGVMIYIHKSISYKVISNIVFSLNWFLAINVHKGFRSGNYGVLYHSPSDSDKDFLLFLENTWLDNVIDNSKLNIIVGDFNINWNDEGDCRSLKNLFQLYSMKQVVNDFTRVTRSSRTIIDLVFTNFNNVEAQIKPDLKVSDHETVVIQNNEISENVIDSNDVIQLKCWKKYSKENLQNLLRADIHSVSETDICEKADVLIELVKKCVDKLVLVKFIKKKYENKKWFSVYIKQLKRERDKAYINAKNSNNFVEWEYYKVKRNEYSIELRKSKNSFIQKQIDENKNDSKELWKILKNEIQPKVENLKTVKFEQNMEEDSQKISEKFNEYFINSVKEIHASIEETDIELDNISEIQSDTWVDFEPITIEDLENIVSKLSNKSGSDCISVKVFKDSMDVIGDIFLQVINNSLRTGKIPTKWKQSIVVPIPKVAKTNKCEEFRPINMLPVYEKILELVVKDQLIKYLEEKKILIDEQSGFRANHSCETALNLLLQKWKKHMEDKKVIVAVFLDLKRAFETISRPKLVKAMKRYGVGGVVLKWFEDYLRYRTQRTKFNGSISKEVENTLGVPQGSVLGPILFILYINDMKGVLRYCDINLFADDTVMFIALKDALDAISKMNIDLAILSKWLKFKKLKLNISKTKMMLISNKKELPTEDMKITVDENEIERVKSFKYLGVLIDEKLKFNDHVDYTIKKIAKKYGILCRLSKCLTFWSKIHLYKSLIAPHIDYCSSILFLCNQTQMTRLQKLQNKIMRLILQVSRYTSVNSMLEVLCWLSVKQRVTFNTLVFIYKVRKNMLPEYLSANLYTGADIHRYMTRSRNLIRTPNFYMVNTQNSLFYKGIKMYNELPNDIKNAVSLKEFKIKCAQYVKINIVM</sequence>
<organism evidence="2">
    <name type="scientific">Corethrella appendiculata</name>
    <dbReference type="NCBI Taxonomy" id="1370023"/>
    <lineage>
        <taxon>Eukaryota</taxon>
        <taxon>Metazoa</taxon>
        <taxon>Ecdysozoa</taxon>
        <taxon>Arthropoda</taxon>
        <taxon>Hexapoda</taxon>
        <taxon>Insecta</taxon>
        <taxon>Pterygota</taxon>
        <taxon>Neoptera</taxon>
        <taxon>Endopterygota</taxon>
        <taxon>Diptera</taxon>
        <taxon>Nematocera</taxon>
        <taxon>Culicoidea</taxon>
        <taxon>Chaoboridae</taxon>
        <taxon>Corethrella</taxon>
    </lineage>
</organism>
<evidence type="ECO:0000259" key="1">
    <source>
        <dbReference type="PROSITE" id="PS50878"/>
    </source>
</evidence>
<dbReference type="SUPFAM" id="SSF56672">
    <property type="entry name" value="DNA/RNA polymerases"/>
    <property type="match status" value="1"/>
</dbReference>
<feature type="non-terminal residue" evidence="2">
    <location>
        <position position="1"/>
    </location>
</feature>
<dbReference type="InterPro" id="IPR005135">
    <property type="entry name" value="Endo/exonuclease/phosphatase"/>
</dbReference>
<dbReference type="GO" id="GO:0003824">
    <property type="term" value="F:catalytic activity"/>
    <property type="evidence" value="ECO:0007669"/>
    <property type="project" value="InterPro"/>
</dbReference>
<dbReference type="GO" id="GO:0071897">
    <property type="term" value="P:DNA biosynthetic process"/>
    <property type="evidence" value="ECO:0007669"/>
    <property type="project" value="UniProtKB-ARBA"/>
</dbReference>
<feature type="domain" description="Reverse transcriptase" evidence="1">
    <location>
        <begin position="441"/>
        <end position="711"/>
    </location>
</feature>
<dbReference type="SUPFAM" id="SSF56219">
    <property type="entry name" value="DNase I-like"/>
    <property type="match status" value="1"/>
</dbReference>
<reference evidence="2" key="1">
    <citation type="journal article" date="2014" name="Insect Biochem. Mol. Biol.">
        <title>An insight into the sialome of the frog biting fly, Corethrella appendiculata.</title>
        <authorList>
            <person name="Ribeiro J.M.C."/>
            <person name="Chagas A.C."/>
            <person name="Pham V.M."/>
            <person name="Lounibos L.P."/>
            <person name="Calvo E."/>
        </authorList>
    </citation>
    <scope>NUCLEOTIDE SEQUENCE</scope>
    <source>
        <tissue evidence="2">Salivary glands</tissue>
    </source>
</reference>
<dbReference type="CDD" id="cd01650">
    <property type="entry name" value="RT_nLTR_like"/>
    <property type="match status" value="1"/>
</dbReference>
<accession>U5ETK9</accession>
<dbReference type="AlphaFoldDB" id="U5ETK9"/>
<dbReference type="PROSITE" id="PS50878">
    <property type="entry name" value="RT_POL"/>
    <property type="match status" value="1"/>
</dbReference>
<evidence type="ECO:0000313" key="2">
    <source>
        <dbReference type="EMBL" id="JAB55547.1"/>
    </source>
</evidence>